<keyword evidence="6" id="KW-0028">Amino-acid biosynthesis</keyword>
<keyword evidence="8" id="KW-0457">Lysine biosynthesis</keyword>
<feature type="binding site" evidence="14">
    <location>
        <position position="204"/>
    </location>
    <ligand>
        <name>pyruvate</name>
        <dbReference type="ChEBI" id="CHEBI:15361"/>
    </ligand>
</feature>
<evidence type="ECO:0000256" key="2">
    <source>
        <dbReference type="ARBA" id="ARBA00005120"/>
    </source>
</evidence>
<dbReference type="SUPFAM" id="SSF51569">
    <property type="entry name" value="Aldolase"/>
    <property type="match status" value="1"/>
</dbReference>
<dbReference type="NCBIfam" id="TIGR00674">
    <property type="entry name" value="dapA"/>
    <property type="match status" value="1"/>
</dbReference>
<comment type="function">
    <text evidence="1">Catalyzes the condensation of (S)-aspartate-beta-semialdehyde [(S)-ASA] and pyruvate to 4-hydroxy-tetrahydrodipicolinate (HTPA).</text>
</comment>
<dbReference type="Pfam" id="PF00701">
    <property type="entry name" value="DHDPS"/>
    <property type="match status" value="1"/>
</dbReference>
<evidence type="ECO:0000256" key="10">
    <source>
        <dbReference type="ARBA" id="ARBA00023270"/>
    </source>
</evidence>
<dbReference type="PRINTS" id="PR00146">
    <property type="entry name" value="DHPICSNTHASE"/>
</dbReference>
<evidence type="ECO:0000256" key="12">
    <source>
        <dbReference type="NCBIfam" id="TIGR00674"/>
    </source>
</evidence>
<evidence type="ECO:0000256" key="14">
    <source>
        <dbReference type="PIRSR" id="PIRSR001365-2"/>
    </source>
</evidence>
<evidence type="ECO:0000256" key="6">
    <source>
        <dbReference type="ARBA" id="ARBA00022605"/>
    </source>
</evidence>
<organism evidence="15 16">
    <name type="scientific">Peptostreptococcus russellii</name>
    <dbReference type="NCBI Taxonomy" id="215200"/>
    <lineage>
        <taxon>Bacteria</taxon>
        <taxon>Bacillati</taxon>
        <taxon>Bacillota</taxon>
        <taxon>Clostridia</taxon>
        <taxon>Peptostreptococcales</taxon>
        <taxon>Peptostreptococcaceae</taxon>
        <taxon>Peptostreptococcus</taxon>
    </lineage>
</organism>
<comment type="pathway">
    <text evidence="2">Amino-acid biosynthesis; L-lysine biosynthesis via DAP pathway; (S)-tetrahydrodipicolinate from L-aspartate: step 3/4.</text>
</comment>
<accession>A0A1H8GDY2</accession>
<dbReference type="UniPathway" id="UPA00034">
    <property type="reaction ID" value="UER00017"/>
</dbReference>
<evidence type="ECO:0000313" key="15">
    <source>
        <dbReference type="EMBL" id="SEN41934.1"/>
    </source>
</evidence>
<dbReference type="RefSeq" id="WP_091974635.1">
    <property type="nucleotide sequence ID" value="NZ_FODF01000003.1"/>
</dbReference>
<feature type="binding site" evidence="14">
    <location>
        <position position="46"/>
    </location>
    <ligand>
        <name>pyruvate</name>
        <dbReference type="ChEBI" id="CHEBI:15361"/>
    </ligand>
</feature>
<reference evidence="15 16" key="1">
    <citation type="submission" date="2016-10" db="EMBL/GenBank/DDBJ databases">
        <authorList>
            <person name="de Groot N.N."/>
        </authorList>
    </citation>
    <scope>NUCLEOTIDE SEQUENCE [LARGE SCALE GENOMIC DNA]</scope>
    <source>
        <strain evidence="15 16">Calf135</strain>
    </source>
</reference>
<evidence type="ECO:0000256" key="3">
    <source>
        <dbReference type="ARBA" id="ARBA00007592"/>
    </source>
</evidence>
<comment type="similarity">
    <text evidence="3 13">Belongs to the DapA family.</text>
</comment>
<evidence type="ECO:0000256" key="9">
    <source>
        <dbReference type="ARBA" id="ARBA00023239"/>
    </source>
</evidence>
<evidence type="ECO:0000256" key="5">
    <source>
        <dbReference type="ARBA" id="ARBA00022490"/>
    </source>
</evidence>
<dbReference type="PANTHER" id="PTHR12128">
    <property type="entry name" value="DIHYDRODIPICOLINATE SYNTHASE"/>
    <property type="match status" value="1"/>
</dbReference>
<name>A0A1H8GDY2_9FIRM</name>
<dbReference type="PANTHER" id="PTHR12128:SF66">
    <property type="entry name" value="4-HYDROXY-2-OXOGLUTARATE ALDOLASE, MITOCHONDRIAL"/>
    <property type="match status" value="1"/>
</dbReference>
<keyword evidence="16" id="KW-1185">Reference proteome</keyword>
<evidence type="ECO:0000256" key="7">
    <source>
        <dbReference type="ARBA" id="ARBA00022915"/>
    </source>
</evidence>
<comment type="catalytic activity">
    <reaction evidence="11">
        <text>L-aspartate 4-semialdehyde + pyruvate = (2S,4S)-4-hydroxy-2,3,4,5-tetrahydrodipicolinate + H2O + H(+)</text>
        <dbReference type="Rhea" id="RHEA:34171"/>
        <dbReference type="ChEBI" id="CHEBI:15361"/>
        <dbReference type="ChEBI" id="CHEBI:15377"/>
        <dbReference type="ChEBI" id="CHEBI:15378"/>
        <dbReference type="ChEBI" id="CHEBI:67139"/>
        <dbReference type="ChEBI" id="CHEBI:537519"/>
        <dbReference type="EC" id="4.3.3.7"/>
    </reaction>
</comment>
<dbReference type="EC" id="4.3.3.7" evidence="4 12"/>
<keyword evidence="5" id="KW-0963">Cytoplasm</keyword>
<dbReference type="PIRSF" id="PIRSF001365">
    <property type="entry name" value="DHDPS"/>
    <property type="match status" value="1"/>
</dbReference>
<dbReference type="InterPro" id="IPR002220">
    <property type="entry name" value="DapA-like"/>
</dbReference>
<evidence type="ECO:0000256" key="1">
    <source>
        <dbReference type="ARBA" id="ARBA00003294"/>
    </source>
</evidence>
<dbReference type="Gene3D" id="3.20.20.70">
    <property type="entry name" value="Aldolase class I"/>
    <property type="match status" value="1"/>
</dbReference>
<keyword evidence="10" id="KW-0704">Schiff base</keyword>
<dbReference type="GO" id="GO:0009089">
    <property type="term" value="P:lysine biosynthetic process via diaminopimelate"/>
    <property type="evidence" value="ECO:0007669"/>
    <property type="project" value="UniProtKB-UniRule"/>
</dbReference>
<dbReference type="AlphaFoldDB" id="A0A1H8GDY2"/>
<dbReference type="STRING" id="215200.SAMN05216454_103161"/>
<evidence type="ECO:0000256" key="4">
    <source>
        <dbReference type="ARBA" id="ARBA00012086"/>
    </source>
</evidence>
<keyword evidence="7" id="KW-0220">Diaminopimelate biosynthesis</keyword>
<dbReference type="GO" id="GO:0019877">
    <property type="term" value="P:diaminopimelate biosynthetic process"/>
    <property type="evidence" value="ECO:0007669"/>
    <property type="project" value="UniProtKB-KW"/>
</dbReference>
<sequence>MILKACAVNLVTPFTDTNEIDFSVLEKIIDKHLDSGVSAIVLGRSTGEFQTMNDDEIISILDFTLKKINKKVPVLIQTGFNDMTRSVTLSIRAKMSGADALILSAPYYNKTNSHGLLNHFKSIMMAVAMPCFIENDPDRCGYDIPIDVIVSLSELGNLSGVIESSEDINRFGKLRSSLPADVSIISGLDKMVIPALSLGANGYISVLANIWNKEAVEIFDSFNSGEISKARELFYFMYPIMELMELEPNPIAIKTTMNMLGYEIGEFRLPLAPMDPDKAAKVVNLLMDMSIISV</sequence>
<gene>
    <name evidence="15" type="ORF">SAMN05216454_103161</name>
</gene>
<evidence type="ECO:0000256" key="11">
    <source>
        <dbReference type="ARBA" id="ARBA00047836"/>
    </source>
</evidence>
<dbReference type="SMART" id="SM01130">
    <property type="entry name" value="DHDPS"/>
    <property type="match status" value="1"/>
</dbReference>
<dbReference type="EMBL" id="FODF01000003">
    <property type="protein sequence ID" value="SEN41934.1"/>
    <property type="molecule type" value="Genomic_DNA"/>
</dbReference>
<protein>
    <recommendedName>
        <fullName evidence="4 12">4-hydroxy-tetrahydrodipicolinate synthase</fullName>
        <ecNumber evidence="4 12">4.3.3.7</ecNumber>
    </recommendedName>
</protein>
<proteinExistence type="inferred from homology"/>
<dbReference type="Proteomes" id="UP000199512">
    <property type="component" value="Unassembled WGS sequence"/>
</dbReference>
<evidence type="ECO:0000313" key="16">
    <source>
        <dbReference type="Proteomes" id="UP000199512"/>
    </source>
</evidence>
<dbReference type="OrthoDB" id="9782828at2"/>
<keyword evidence="9 13" id="KW-0456">Lyase</keyword>
<dbReference type="InterPro" id="IPR013785">
    <property type="entry name" value="Aldolase_TIM"/>
</dbReference>
<dbReference type="GO" id="GO:0008840">
    <property type="term" value="F:4-hydroxy-tetrahydrodipicolinate synthase activity"/>
    <property type="evidence" value="ECO:0007669"/>
    <property type="project" value="UniProtKB-UniRule"/>
</dbReference>
<evidence type="ECO:0000256" key="13">
    <source>
        <dbReference type="PIRNR" id="PIRNR001365"/>
    </source>
</evidence>
<dbReference type="InterPro" id="IPR005263">
    <property type="entry name" value="DapA"/>
</dbReference>
<evidence type="ECO:0000256" key="8">
    <source>
        <dbReference type="ARBA" id="ARBA00023154"/>
    </source>
</evidence>